<feature type="transmembrane region" description="Helical" evidence="6">
    <location>
        <begin position="12"/>
        <end position="40"/>
    </location>
</feature>
<keyword evidence="9" id="KW-1185">Reference proteome</keyword>
<feature type="compositionally biased region" description="Basic and acidic residues" evidence="5">
    <location>
        <begin position="163"/>
        <end position="178"/>
    </location>
</feature>
<evidence type="ECO:0000313" key="8">
    <source>
        <dbReference type="EMBL" id="TDU86512.1"/>
    </source>
</evidence>
<dbReference type="RefSeq" id="WP_133976455.1">
    <property type="nucleotide sequence ID" value="NZ_SOCE01000001.1"/>
</dbReference>
<comment type="caution">
    <text evidence="8">The sequence shown here is derived from an EMBL/GenBank/DDBJ whole genome shotgun (WGS) entry which is preliminary data.</text>
</comment>
<accession>A0A4R7T3Z4</accession>
<evidence type="ECO:0000256" key="6">
    <source>
        <dbReference type="SAM" id="Phobius"/>
    </source>
</evidence>
<reference evidence="8 9" key="1">
    <citation type="submission" date="2019-03" db="EMBL/GenBank/DDBJ databases">
        <title>Genomic Encyclopedia of Type Strains, Phase III (KMG-III): the genomes of soil and plant-associated and newly described type strains.</title>
        <authorList>
            <person name="Whitman W."/>
        </authorList>
    </citation>
    <scope>NUCLEOTIDE SEQUENCE [LARGE SCALE GENOMIC DNA]</scope>
    <source>
        <strain evidence="8 9">VKM Ac-2575</strain>
    </source>
</reference>
<keyword evidence="8" id="KW-0378">Hydrolase</keyword>
<dbReference type="Pfam" id="PF01957">
    <property type="entry name" value="NfeD"/>
    <property type="match status" value="1"/>
</dbReference>
<organism evidence="8 9">
    <name type="scientific">Kribbella voronezhensis</name>
    <dbReference type="NCBI Taxonomy" id="2512212"/>
    <lineage>
        <taxon>Bacteria</taxon>
        <taxon>Bacillati</taxon>
        <taxon>Actinomycetota</taxon>
        <taxon>Actinomycetes</taxon>
        <taxon>Propionibacteriales</taxon>
        <taxon>Kribbellaceae</taxon>
        <taxon>Kribbella</taxon>
    </lineage>
</organism>
<dbReference type="Gene3D" id="2.40.50.140">
    <property type="entry name" value="Nucleic acid-binding proteins"/>
    <property type="match status" value="1"/>
</dbReference>
<evidence type="ECO:0000313" key="9">
    <source>
        <dbReference type="Proteomes" id="UP000295151"/>
    </source>
</evidence>
<feature type="transmembrane region" description="Helical" evidence="6">
    <location>
        <begin position="52"/>
        <end position="71"/>
    </location>
</feature>
<dbReference type="OrthoDB" id="9792945at2"/>
<comment type="subcellular location">
    <subcellularLocation>
        <location evidence="1">Membrane</location>
        <topology evidence="1">Multi-pass membrane protein</topology>
    </subcellularLocation>
</comment>
<feature type="domain" description="NfeD-like C-terminal" evidence="7">
    <location>
        <begin position="92"/>
        <end position="149"/>
    </location>
</feature>
<keyword evidence="4 6" id="KW-0472">Membrane</keyword>
<feature type="region of interest" description="Disordered" evidence="5">
    <location>
        <begin position="156"/>
        <end position="178"/>
    </location>
</feature>
<evidence type="ECO:0000256" key="1">
    <source>
        <dbReference type="ARBA" id="ARBA00004141"/>
    </source>
</evidence>
<evidence type="ECO:0000256" key="4">
    <source>
        <dbReference type="ARBA" id="ARBA00023136"/>
    </source>
</evidence>
<dbReference type="PANTHER" id="PTHR33507">
    <property type="entry name" value="INNER MEMBRANE PROTEIN YBBJ"/>
    <property type="match status" value="1"/>
</dbReference>
<evidence type="ECO:0000256" key="2">
    <source>
        <dbReference type="ARBA" id="ARBA00022692"/>
    </source>
</evidence>
<protein>
    <submittedName>
        <fullName evidence="8">Membrane protein implicated in regulation of membrane protease activity</fullName>
    </submittedName>
</protein>
<dbReference type="EMBL" id="SOCE01000001">
    <property type="protein sequence ID" value="TDU86512.1"/>
    <property type="molecule type" value="Genomic_DNA"/>
</dbReference>
<name>A0A4R7T3Z4_9ACTN</name>
<gene>
    <name evidence="8" type="ORF">EV138_0021</name>
</gene>
<keyword evidence="2 6" id="KW-0812">Transmembrane</keyword>
<dbReference type="GO" id="GO:0006508">
    <property type="term" value="P:proteolysis"/>
    <property type="evidence" value="ECO:0007669"/>
    <property type="project" value="UniProtKB-KW"/>
</dbReference>
<evidence type="ECO:0000259" key="7">
    <source>
        <dbReference type="Pfam" id="PF01957"/>
    </source>
</evidence>
<dbReference type="InterPro" id="IPR012340">
    <property type="entry name" value="NA-bd_OB-fold"/>
</dbReference>
<dbReference type="PANTHER" id="PTHR33507:SF3">
    <property type="entry name" value="INNER MEMBRANE PROTEIN YBBJ"/>
    <property type="match status" value="1"/>
</dbReference>
<dbReference type="SUPFAM" id="SSF141322">
    <property type="entry name" value="NfeD domain-like"/>
    <property type="match status" value="1"/>
</dbReference>
<dbReference type="AlphaFoldDB" id="A0A4R7T3Z4"/>
<evidence type="ECO:0000256" key="5">
    <source>
        <dbReference type="SAM" id="MobiDB-lite"/>
    </source>
</evidence>
<dbReference type="InterPro" id="IPR052165">
    <property type="entry name" value="Membrane_assoc_protease"/>
</dbReference>
<dbReference type="InterPro" id="IPR002810">
    <property type="entry name" value="NfeD-like_C"/>
</dbReference>
<dbReference type="GO" id="GO:0008233">
    <property type="term" value="F:peptidase activity"/>
    <property type="evidence" value="ECO:0007669"/>
    <property type="project" value="UniProtKB-KW"/>
</dbReference>
<dbReference type="GO" id="GO:0005886">
    <property type="term" value="C:plasma membrane"/>
    <property type="evidence" value="ECO:0007669"/>
    <property type="project" value="TreeGrafter"/>
</dbReference>
<keyword evidence="3 6" id="KW-1133">Transmembrane helix</keyword>
<proteinExistence type="predicted"/>
<evidence type="ECO:0000256" key="3">
    <source>
        <dbReference type="ARBA" id="ARBA00022989"/>
    </source>
</evidence>
<sequence length="178" mass="19004">MMDWLRDNVWAAWLGIAVVLGLAELASLDFTLLMLAAGAITAAGVGALFPHLLWLQIVIGLITSAAMLAAIRPLLVRKLHHSGELKTGSAHVIGRTGVVVKEIHPDGGGSIKLNGELWTARPYDEVSTFPPGTRVEVMSIDGATAVVYPVGDPFSHQYPELDQDPHPTSGKDSEPPRT</sequence>
<dbReference type="Proteomes" id="UP000295151">
    <property type="component" value="Unassembled WGS sequence"/>
</dbReference>
<keyword evidence="8" id="KW-0645">Protease</keyword>